<reference evidence="2 3" key="1">
    <citation type="submission" date="2016-10" db="EMBL/GenBank/DDBJ databases">
        <authorList>
            <person name="de Groot N.N."/>
        </authorList>
    </citation>
    <scope>NUCLEOTIDE SEQUENCE [LARGE SCALE GENOMIC DNA]</scope>
    <source>
        <strain evidence="2 3">LMG 23650</strain>
    </source>
</reference>
<name>A0A1I3LAD9_9BURK</name>
<dbReference type="STRING" id="420953.SAMN05192543_104321"/>
<proteinExistence type="predicted"/>
<sequence>MRIDPSSPNDARSQSPVTTHAGEPTREPASETPQAGGAGINGLRDLRSSGSSNKSGGNVGSRVKDFFNPRRAVVRDMRMSTLMNCAETYDGGIGNAAKKEIAKRAARADGAQRGDGGAEMAGKATPGAPLQEPATSKMSALSAKLNPFASKGSSSSEPISKMSDADYNALLDLGRAYKENPTGMKPQSRITFLLVGCRYASKEARIDEALTEIESVLPDLVRNPPTRPELDTLRARAASIKPNLKSEGAKNKLKEMLRQIDGCMSSAAPARTGSAWD</sequence>
<feature type="region of interest" description="Disordered" evidence="1">
    <location>
        <begin position="104"/>
        <end position="137"/>
    </location>
</feature>
<evidence type="ECO:0000313" key="3">
    <source>
        <dbReference type="Proteomes" id="UP000199548"/>
    </source>
</evidence>
<protein>
    <submittedName>
        <fullName evidence="2">Uncharacterized protein</fullName>
    </submittedName>
</protein>
<evidence type="ECO:0000313" key="2">
    <source>
        <dbReference type="EMBL" id="SFI81679.1"/>
    </source>
</evidence>
<evidence type="ECO:0000256" key="1">
    <source>
        <dbReference type="SAM" id="MobiDB-lite"/>
    </source>
</evidence>
<dbReference type="RefSeq" id="WP_143098072.1">
    <property type="nucleotide sequence ID" value="NZ_CP041743.1"/>
</dbReference>
<accession>A0A1I3LAD9</accession>
<dbReference type="AlphaFoldDB" id="A0A1I3LAD9"/>
<dbReference type="Proteomes" id="UP000199548">
    <property type="component" value="Unassembled WGS sequence"/>
</dbReference>
<feature type="compositionally biased region" description="Polar residues" evidence="1">
    <location>
        <begin position="1"/>
        <end position="18"/>
    </location>
</feature>
<feature type="region of interest" description="Disordered" evidence="1">
    <location>
        <begin position="1"/>
        <end position="63"/>
    </location>
</feature>
<dbReference type="EMBL" id="FOQU01000004">
    <property type="protein sequence ID" value="SFI81679.1"/>
    <property type="molecule type" value="Genomic_DNA"/>
</dbReference>
<keyword evidence="3" id="KW-1185">Reference proteome</keyword>
<gene>
    <name evidence="2" type="ORF">SAMN05192543_104321</name>
</gene>
<organism evidence="2 3">
    <name type="scientific">Paraburkholderia megapolitana</name>
    <dbReference type="NCBI Taxonomy" id="420953"/>
    <lineage>
        <taxon>Bacteria</taxon>
        <taxon>Pseudomonadati</taxon>
        <taxon>Pseudomonadota</taxon>
        <taxon>Betaproteobacteria</taxon>
        <taxon>Burkholderiales</taxon>
        <taxon>Burkholderiaceae</taxon>
        <taxon>Paraburkholderia</taxon>
    </lineage>
</organism>